<dbReference type="SUPFAM" id="SSF55811">
    <property type="entry name" value="Nudix"/>
    <property type="match status" value="1"/>
</dbReference>
<dbReference type="PANTHER" id="PTHR43736:SF1">
    <property type="entry name" value="DIHYDRONEOPTERIN TRIPHOSPHATE DIPHOSPHATASE"/>
    <property type="match status" value="1"/>
</dbReference>
<organism evidence="3 4">
    <name type="scientific">Mycobacterium paragordonae</name>
    <dbReference type="NCBI Taxonomy" id="1389713"/>
    <lineage>
        <taxon>Bacteria</taxon>
        <taxon>Bacillati</taxon>
        <taxon>Actinomycetota</taxon>
        <taxon>Actinomycetes</taxon>
        <taxon>Mycobacteriales</taxon>
        <taxon>Mycobacteriaceae</taxon>
        <taxon>Mycobacterium</taxon>
    </lineage>
</organism>
<dbReference type="InterPro" id="IPR015797">
    <property type="entry name" value="NUDIX_hydrolase-like_dom_sf"/>
</dbReference>
<keyword evidence="4" id="KW-1185">Reference proteome</keyword>
<evidence type="ECO:0000256" key="1">
    <source>
        <dbReference type="ARBA" id="ARBA00005582"/>
    </source>
</evidence>
<dbReference type="Proteomes" id="UP000465240">
    <property type="component" value="Unassembled WGS sequence"/>
</dbReference>
<comment type="caution">
    <text evidence="3">The sequence shown here is derived from an EMBL/GenBank/DDBJ whole genome shotgun (WGS) entry which is preliminary data.</text>
</comment>
<dbReference type="Gene3D" id="3.90.79.10">
    <property type="entry name" value="Nucleoside Triphosphate Pyrophosphohydrolase"/>
    <property type="match status" value="1"/>
</dbReference>
<comment type="similarity">
    <text evidence="1">Belongs to the Nudix hydrolase family.</text>
</comment>
<accession>A0ABQ1C2P4</accession>
<sequence>MDPHVTQTWLSVDVIALTEDEPVPRLVLIRRAGTPHRGATTLPGGLLAAEHGETVEQAARRIVREKAGAEITSGVAIVDVVSDPLRDERGHTVSIVVAARVAAGTGGAVPVTDIPDGMPFQHTEIARAALARIGERLLTDASTTYALLGPETTFVQTCALLRACTSITDTAARARLDRSPLFTRTDQFHKHAGSGRPARVYHRQPA</sequence>
<name>A0ABQ1C2P4_9MYCO</name>
<dbReference type="EMBL" id="BLKX01000001">
    <property type="protein sequence ID" value="GFG78679.1"/>
    <property type="molecule type" value="Genomic_DNA"/>
</dbReference>
<evidence type="ECO:0000313" key="4">
    <source>
        <dbReference type="Proteomes" id="UP000465240"/>
    </source>
</evidence>
<proteinExistence type="inferred from homology"/>
<gene>
    <name evidence="3" type="ORF">MPRG_19550</name>
</gene>
<feature type="domain" description="Nudix hydrolase" evidence="2">
    <location>
        <begin position="11"/>
        <end position="100"/>
    </location>
</feature>
<evidence type="ECO:0000313" key="3">
    <source>
        <dbReference type="EMBL" id="GFG78679.1"/>
    </source>
</evidence>
<dbReference type="InterPro" id="IPR000086">
    <property type="entry name" value="NUDIX_hydrolase_dom"/>
</dbReference>
<reference evidence="3 4" key="1">
    <citation type="journal article" date="2019" name="Emerg. Microbes Infect.">
        <title>Comprehensive subspecies identification of 175 nontuberculous mycobacteria species based on 7547 genomic profiles.</title>
        <authorList>
            <person name="Matsumoto Y."/>
            <person name="Kinjo T."/>
            <person name="Motooka D."/>
            <person name="Nabeya D."/>
            <person name="Jung N."/>
            <person name="Uechi K."/>
            <person name="Horii T."/>
            <person name="Iida T."/>
            <person name="Fujita J."/>
            <person name="Nakamura S."/>
        </authorList>
    </citation>
    <scope>NUCLEOTIDE SEQUENCE [LARGE SCALE GENOMIC DNA]</scope>
    <source>
        <strain evidence="3 4">JCM 18565</strain>
    </source>
</reference>
<dbReference type="CDD" id="cd18873">
    <property type="entry name" value="NUDIX_NadM_like"/>
    <property type="match status" value="1"/>
</dbReference>
<evidence type="ECO:0000259" key="2">
    <source>
        <dbReference type="Pfam" id="PF00293"/>
    </source>
</evidence>
<dbReference type="PANTHER" id="PTHR43736">
    <property type="entry name" value="ADP-RIBOSE PYROPHOSPHATASE"/>
    <property type="match status" value="1"/>
</dbReference>
<dbReference type="Pfam" id="PF00293">
    <property type="entry name" value="NUDIX"/>
    <property type="match status" value="1"/>
</dbReference>
<protein>
    <recommendedName>
        <fullName evidence="2">Nudix hydrolase domain-containing protein</fullName>
    </recommendedName>
</protein>